<dbReference type="InterPro" id="IPR036922">
    <property type="entry name" value="Rieske_2Fe-2S_sf"/>
</dbReference>
<evidence type="ECO:0000256" key="5">
    <source>
        <dbReference type="ARBA" id="ARBA00034078"/>
    </source>
</evidence>
<dbReference type="Gene3D" id="2.102.10.10">
    <property type="entry name" value="Rieske [2Fe-2S] iron-sulphur domain"/>
    <property type="match status" value="1"/>
</dbReference>
<keyword evidence="4" id="KW-0411">Iron-sulfur</keyword>
<dbReference type="RefSeq" id="WP_094779695.1">
    <property type="nucleotide sequence ID" value="NZ_CYGX02000024.1"/>
</dbReference>
<protein>
    <submittedName>
        <fullName evidence="8">Naphthalene 1,2-dioxygenase/salicylate 5-hydroxylase systems, ferredoxin component</fullName>
    </submittedName>
</protein>
<dbReference type="SUPFAM" id="SSF50022">
    <property type="entry name" value="ISP domain"/>
    <property type="match status" value="1"/>
</dbReference>
<evidence type="ECO:0000313" key="8">
    <source>
        <dbReference type="EMBL" id="SIT40087.1"/>
    </source>
</evidence>
<keyword evidence="3" id="KW-0408">Iron</keyword>
<dbReference type="CDD" id="cd03528">
    <property type="entry name" value="Rieske_RO_ferredoxin"/>
    <property type="match status" value="1"/>
</dbReference>
<evidence type="ECO:0000256" key="3">
    <source>
        <dbReference type="ARBA" id="ARBA00023004"/>
    </source>
</evidence>
<dbReference type="GO" id="GO:0051213">
    <property type="term" value="F:dioxygenase activity"/>
    <property type="evidence" value="ECO:0007669"/>
    <property type="project" value="UniProtKB-KW"/>
</dbReference>
<organism evidence="8 9">
    <name type="scientific">Paraburkholderia ribeironis</name>
    <dbReference type="NCBI Taxonomy" id="1247936"/>
    <lineage>
        <taxon>Bacteria</taxon>
        <taxon>Pseudomonadati</taxon>
        <taxon>Pseudomonadota</taxon>
        <taxon>Betaproteobacteria</taxon>
        <taxon>Burkholderiales</taxon>
        <taxon>Burkholderiaceae</taxon>
        <taxon>Paraburkholderia</taxon>
    </lineage>
</organism>
<dbReference type="AlphaFoldDB" id="A0A1N7RY74"/>
<sequence length="109" mass="12032">MTTCWTLAADAATVRELGLVGVLVEGRDVAFYLVDDEIFATDNQCTHGQARLTDGFLLDNEIECPLHQGRFDVRSGKAMCEPLQACLRVFPVKIEDGKVFVALDDEVRA</sequence>
<dbReference type="GO" id="GO:0046872">
    <property type="term" value="F:metal ion binding"/>
    <property type="evidence" value="ECO:0007669"/>
    <property type="project" value="UniProtKB-KW"/>
</dbReference>
<dbReference type="GO" id="GO:0051537">
    <property type="term" value="F:2 iron, 2 sulfur cluster binding"/>
    <property type="evidence" value="ECO:0007669"/>
    <property type="project" value="UniProtKB-KW"/>
</dbReference>
<name>A0A1N7RY74_9BURK</name>
<dbReference type="Proteomes" id="UP000187012">
    <property type="component" value="Unassembled WGS sequence"/>
</dbReference>
<comment type="similarity">
    <text evidence="6">Belongs to the bacterial ring-hydroxylating dioxygenase ferredoxin component family.</text>
</comment>
<comment type="cofactor">
    <cofactor evidence="5">
        <name>[2Fe-2S] cluster</name>
        <dbReference type="ChEBI" id="CHEBI:190135"/>
    </cofactor>
</comment>
<keyword evidence="2" id="KW-0479">Metal-binding</keyword>
<evidence type="ECO:0000256" key="4">
    <source>
        <dbReference type="ARBA" id="ARBA00023014"/>
    </source>
</evidence>
<keyword evidence="8" id="KW-0560">Oxidoreductase</keyword>
<evidence type="ECO:0000313" key="9">
    <source>
        <dbReference type="Proteomes" id="UP000187012"/>
    </source>
</evidence>
<evidence type="ECO:0000256" key="6">
    <source>
        <dbReference type="ARBA" id="ARBA00038001"/>
    </source>
</evidence>
<dbReference type="PROSITE" id="PS51296">
    <property type="entry name" value="RIESKE"/>
    <property type="match status" value="1"/>
</dbReference>
<dbReference type="OrthoDB" id="9800167at2"/>
<dbReference type="PANTHER" id="PTHR21496:SF0">
    <property type="entry name" value="RIESKE DOMAIN-CONTAINING PROTEIN"/>
    <property type="match status" value="1"/>
</dbReference>
<keyword evidence="8" id="KW-0223">Dioxygenase</keyword>
<feature type="domain" description="Rieske" evidence="7">
    <location>
        <begin position="5"/>
        <end position="101"/>
    </location>
</feature>
<accession>A0A1N7RY74</accession>
<evidence type="ECO:0000259" key="7">
    <source>
        <dbReference type="PROSITE" id="PS51296"/>
    </source>
</evidence>
<reference evidence="8 9" key="1">
    <citation type="submission" date="2016-12" db="EMBL/GenBank/DDBJ databases">
        <authorList>
            <person name="Song W.-J."/>
            <person name="Kurnit D.M."/>
        </authorList>
    </citation>
    <scope>NUCLEOTIDE SEQUENCE [LARGE SCALE GENOMIC DNA]</scope>
    <source>
        <strain evidence="8 9">STM7296</strain>
    </source>
</reference>
<dbReference type="EMBL" id="CYGX02000024">
    <property type="protein sequence ID" value="SIT40087.1"/>
    <property type="molecule type" value="Genomic_DNA"/>
</dbReference>
<keyword evidence="1" id="KW-0001">2Fe-2S</keyword>
<dbReference type="InterPro" id="IPR017941">
    <property type="entry name" value="Rieske_2Fe-2S"/>
</dbReference>
<proteinExistence type="inferred from homology"/>
<evidence type="ECO:0000256" key="1">
    <source>
        <dbReference type="ARBA" id="ARBA00022714"/>
    </source>
</evidence>
<dbReference type="Pfam" id="PF00355">
    <property type="entry name" value="Rieske"/>
    <property type="match status" value="1"/>
</dbReference>
<keyword evidence="9" id="KW-1185">Reference proteome</keyword>
<dbReference type="PANTHER" id="PTHR21496">
    <property type="entry name" value="FERREDOXIN-RELATED"/>
    <property type="match status" value="1"/>
</dbReference>
<evidence type="ECO:0000256" key="2">
    <source>
        <dbReference type="ARBA" id="ARBA00022723"/>
    </source>
</evidence>
<gene>
    <name evidence="8" type="primary">nagAb</name>
    <name evidence="8" type="ORF">BN2475_240061</name>
</gene>
<dbReference type="STRING" id="1247936.BN2475_240061"/>